<dbReference type="HOGENOM" id="CLU_2454459_0_0_1"/>
<evidence type="ECO:0000313" key="3">
    <source>
        <dbReference type="Proteomes" id="UP000008177"/>
    </source>
</evidence>
<proteinExistence type="predicted"/>
<dbReference type="Proteomes" id="UP000008177">
    <property type="component" value="Unplaced contigs"/>
</dbReference>
<evidence type="ECO:0000313" key="2">
    <source>
        <dbReference type="EMBL" id="CCD45442.1"/>
    </source>
</evidence>
<dbReference type="InParanoid" id="G2XYA5"/>
<feature type="region of interest" description="Disordered" evidence="1">
    <location>
        <begin position="1"/>
        <end position="36"/>
    </location>
</feature>
<name>G2XYA5_BOTF4</name>
<protein>
    <submittedName>
        <fullName evidence="2">Uncharacterized protein</fullName>
    </submittedName>
</protein>
<sequence>MDNLRGNLGRDRSRHGTRHNSKSSRRSRRSVPRRDNRFVPQLTPQIIGSWSWVYLLNADFVPTLFMKLVCTPKLRTSKNLQKYFFSDIY</sequence>
<evidence type="ECO:0000256" key="1">
    <source>
        <dbReference type="SAM" id="MobiDB-lite"/>
    </source>
</evidence>
<accession>G2XYA5</accession>
<dbReference type="EMBL" id="FQ790278">
    <property type="protein sequence ID" value="CCD45442.1"/>
    <property type="molecule type" value="Genomic_DNA"/>
</dbReference>
<dbReference type="AlphaFoldDB" id="G2XYA5"/>
<reference evidence="3" key="1">
    <citation type="journal article" date="2011" name="PLoS Genet.">
        <title>Genomic analysis of the necrotrophic fungal pathogens Sclerotinia sclerotiorum and Botrytis cinerea.</title>
        <authorList>
            <person name="Amselem J."/>
            <person name="Cuomo C.A."/>
            <person name="van Kan J.A."/>
            <person name="Viaud M."/>
            <person name="Benito E.P."/>
            <person name="Couloux A."/>
            <person name="Coutinho P.M."/>
            <person name="de Vries R.P."/>
            <person name="Dyer P.S."/>
            <person name="Fillinger S."/>
            <person name="Fournier E."/>
            <person name="Gout L."/>
            <person name="Hahn M."/>
            <person name="Kohn L."/>
            <person name="Lapalu N."/>
            <person name="Plummer K.M."/>
            <person name="Pradier J.M."/>
            <person name="Quevillon E."/>
            <person name="Sharon A."/>
            <person name="Simon A."/>
            <person name="ten Have A."/>
            <person name="Tudzynski B."/>
            <person name="Tudzynski P."/>
            <person name="Wincker P."/>
            <person name="Andrew M."/>
            <person name="Anthouard V."/>
            <person name="Beever R.E."/>
            <person name="Beffa R."/>
            <person name="Benoit I."/>
            <person name="Bouzid O."/>
            <person name="Brault B."/>
            <person name="Chen Z."/>
            <person name="Choquer M."/>
            <person name="Collemare J."/>
            <person name="Cotton P."/>
            <person name="Danchin E.G."/>
            <person name="Da Silva C."/>
            <person name="Gautier A."/>
            <person name="Giraud C."/>
            <person name="Giraud T."/>
            <person name="Gonzalez C."/>
            <person name="Grossetete S."/>
            <person name="Guldener U."/>
            <person name="Henrissat B."/>
            <person name="Howlett B.J."/>
            <person name="Kodira C."/>
            <person name="Kretschmer M."/>
            <person name="Lappartient A."/>
            <person name="Leroch M."/>
            <person name="Levis C."/>
            <person name="Mauceli E."/>
            <person name="Neuveglise C."/>
            <person name="Oeser B."/>
            <person name="Pearson M."/>
            <person name="Poulain J."/>
            <person name="Poussereau N."/>
            <person name="Quesneville H."/>
            <person name="Rascle C."/>
            <person name="Schumacher J."/>
            <person name="Segurens B."/>
            <person name="Sexton A."/>
            <person name="Silva E."/>
            <person name="Sirven C."/>
            <person name="Soanes D.M."/>
            <person name="Talbot N.J."/>
            <person name="Templeton M."/>
            <person name="Yandava C."/>
            <person name="Yarden O."/>
            <person name="Zeng Q."/>
            <person name="Rollins J.A."/>
            <person name="Lebrun M.H."/>
            <person name="Dickman M."/>
        </authorList>
    </citation>
    <scope>NUCLEOTIDE SEQUENCE [LARGE SCALE GENOMIC DNA]</scope>
    <source>
        <strain evidence="3">T4</strain>
    </source>
</reference>
<feature type="compositionally biased region" description="Basic residues" evidence="1">
    <location>
        <begin position="12"/>
        <end position="31"/>
    </location>
</feature>
<organism evidence="2 3">
    <name type="scientific">Botryotinia fuckeliana (strain T4)</name>
    <name type="common">Noble rot fungus</name>
    <name type="synonym">Botrytis cinerea</name>
    <dbReference type="NCBI Taxonomy" id="999810"/>
    <lineage>
        <taxon>Eukaryota</taxon>
        <taxon>Fungi</taxon>
        <taxon>Dikarya</taxon>
        <taxon>Ascomycota</taxon>
        <taxon>Pezizomycotina</taxon>
        <taxon>Leotiomycetes</taxon>
        <taxon>Helotiales</taxon>
        <taxon>Sclerotiniaceae</taxon>
        <taxon>Botrytis</taxon>
    </lineage>
</organism>
<gene>
    <name evidence="2" type="ORF">BofuT4_uP044600.1</name>
</gene>